<dbReference type="OrthoDB" id="4760555at2"/>
<dbReference type="Proteomes" id="UP000262621">
    <property type="component" value="Unassembled WGS sequence"/>
</dbReference>
<feature type="transmembrane region" description="Helical" evidence="2">
    <location>
        <begin position="38"/>
        <end position="59"/>
    </location>
</feature>
<keyword evidence="2" id="KW-0812">Transmembrane</keyword>
<evidence type="ECO:0000256" key="1">
    <source>
        <dbReference type="SAM" id="MobiDB-lite"/>
    </source>
</evidence>
<reference evidence="3 4" key="1">
    <citation type="submission" date="2018-08" db="EMBL/GenBank/DDBJ databases">
        <title>Verrucosispora craniellae sp. nov., isolated from a marine sponge in the South China Sea.</title>
        <authorList>
            <person name="Li L."/>
            <person name="Lin H.W."/>
        </authorList>
    </citation>
    <scope>NUCLEOTIDE SEQUENCE [LARGE SCALE GENOMIC DNA]</scope>
    <source>
        <strain evidence="3 4">LHW63014</strain>
    </source>
</reference>
<feature type="compositionally biased region" description="Basic and acidic residues" evidence="1">
    <location>
        <begin position="125"/>
        <end position="146"/>
    </location>
</feature>
<dbReference type="RefSeq" id="WP_117226187.1">
    <property type="nucleotide sequence ID" value="NZ_QVFU01000001.1"/>
</dbReference>
<sequence>MSQLHEIVAAVTVDEPPMSRSVDQIVAAGRRAERRRRAGFASAGAAGLVAAVVAGTFALTPGTSATPEQANTIVAGAAPGAEATWPDAPPFSFTFRAFDAGPLRVQDPVVVSTAYQIASVYMDGKTTHDRPVDDDSEQPDRRDGKRPPVAGGNSPGGTLFAHLTLYRPGAFDPAGITGGTSSTIAGHQAVESTVEPAGRQLAWEYADDAWAVVTAYTSSPEPSIADLSVLVTALKPSPATPATLPFRVGYLPAGLTPVEVGTHALPGMDGIAQARAGNYGGVTYADPAPATTGLTRPYGDPERIGIPDSLSISVTPASSSNQQAKAGQTECHQATDAPFCNRWTSDGAVQVQVLSTAGLSLAELTRIAESVEVADVDDELTWIPVPQAR</sequence>
<gene>
    <name evidence="3" type="ORF">D0Q02_01880</name>
</gene>
<accession>A0A372G5J4</accession>
<evidence type="ECO:0000313" key="4">
    <source>
        <dbReference type="Proteomes" id="UP000262621"/>
    </source>
</evidence>
<protein>
    <submittedName>
        <fullName evidence="3">Uncharacterized protein</fullName>
    </submittedName>
</protein>
<organism evidence="3 4">
    <name type="scientific">Micromonospora craniellae</name>
    <dbReference type="NCBI Taxonomy" id="2294034"/>
    <lineage>
        <taxon>Bacteria</taxon>
        <taxon>Bacillati</taxon>
        <taxon>Actinomycetota</taxon>
        <taxon>Actinomycetes</taxon>
        <taxon>Micromonosporales</taxon>
        <taxon>Micromonosporaceae</taxon>
        <taxon>Micromonospora</taxon>
    </lineage>
</organism>
<feature type="region of interest" description="Disordered" evidence="1">
    <location>
        <begin position="125"/>
        <end position="155"/>
    </location>
</feature>
<proteinExistence type="predicted"/>
<comment type="caution">
    <text evidence="3">The sequence shown here is derived from an EMBL/GenBank/DDBJ whole genome shotgun (WGS) entry which is preliminary data.</text>
</comment>
<evidence type="ECO:0000256" key="2">
    <source>
        <dbReference type="SAM" id="Phobius"/>
    </source>
</evidence>
<dbReference type="AlphaFoldDB" id="A0A372G5J4"/>
<keyword evidence="4" id="KW-1185">Reference proteome</keyword>
<keyword evidence="2" id="KW-0472">Membrane</keyword>
<name>A0A372G5J4_9ACTN</name>
<evidence type="ECO:0000313" key="3">
    <source>
        <dbReference type="EMBL" id="RFS48258.1"/>
    </source>
</evidence>
<dbReference type="EMBL" id="QVFU01000001">
    <property type="protein sequence ID" value="RFS48258.1"/>
    <property type="molecule type" value="Genomic_DNA"/>
</dbReference>
<keyword evidence="2" id="KW-1133">Transmembrane helix</keyword>